<gene>
    <name evidence="1" type="ORF">RPERSI_LOCUS9850</name>
</gene>
<dbReference type="EMBL" id="CAJVQC010018940">
    <property type="protein sequence ID" value="CAG8697322.1"/>
    <property type="molecule type" value="Genomic_DNA"/>
</dbReference>
<reference evidence="1" key="1">
    <citation type="submission" date="2021-06" db="EMBL/GenBank/DDBJ databases">
        <authorList>
            <person name="Kallberg Y."/>
            <person name="Tangrot J."/>
            <person name="Rosling A."/>
        </authorList>
    </citation>
    <scope>NUCLEOTIDE SEQUENCE</scope>
    <source>
        <strain evidence="1">MA461A</strain>
    </source>
</reference>
<evidence type="ECO:0000313" key="1">
    <source>
        <dbReference type="EMBL" id="CAG8697322.1"/>
    </source>
</evidence>
<organism evidence="1 2">
    <name type="scientific">Racocetra persica</name>
    <dbReference type="NCBI Taxonomy" id="160502"/>
    <lineage>
        <taxon>Eukaryota</taxon>
        <taxon>Fungi</taxon>
        <taxon>Fungi incertae sedis</taxon>
        <taxon>Mucoromycota</taxon>
        <taxon>Glomeromycotina</taxon>
        <taxon>Glomeromycetes</taxon>
        <taxon>Diversisporales</taxon>
        <taxon>Gigasporaceae</taxon>
        <taxon>Racocetra</taxon>
    </lineage>
</organism>
<name>A0ACA9P935_9GLOM</name>
<evidence type="ECO:0000313" key="2">
    <source>
        <dbReference type="Proteomes" id="UP000789920"/>
    </source>
</evidence>
<dbReference type="Proteomes" id="UP000789920">
    <property type="component" value="Unassembled WGS sequence"/>
</dbReference>
<comment type="caution">
    <text evidence="1">The sequence shown here is derived from an EMBL/GenBank/DDBJ whole genome shotgun (WGS) entry which is preliminary data.</text>
</comment>
<sequence length="149" mass="17428">LEFWTCAEDPSSDRALILYLYTKNLLNSIPYDPLEAELLVKNQNLQNKIDQFWGCFNPSIKINNRGINARKYSRINGPGCIAINKPIVTQNQISEIKNREFEVFFADKDNVFMSSYKVHSKTNLPILYLKDNKEALWKKYEAIYSDRIK</sequence>
<protein>
    <submittedName>
        <fullName evidence="1">3713_t:CDS:1</fullName>
    </submittedName>
</protein>
<accession>A0ACA9P935</accession>
<keyword evidence="2" id="KW-1185">Reference proteome</keyword>
<proteinExistence type="predicted"/>
<feature type="non-terminal residue" evidence="1">
    <location>
        <position position="1"/>
    </location>
</feature>